<dbReference type="EMBL" id="MJAO01000041">
    <property type="protein sequence ID" value="OKB64347.1"/>
    <property type="molecule type" value="Genomic_DNA"/>
</dbReference>
<protein>
    <submittedName>
        <fullName evidence="1">Uncharacterized protein</fullName>
    </submittedName>
</protein>
<accession>A0A1Q4NU06</accession>
<evidence type="ECO:0000313" key="1">
    <source>
        <dbReference type="EMBL" id="OKB64347.1"/>
    </source>
</evidence>
<name>A0A1Q4NU06_SERMA</name>
<proteinExistence type="predicted"/>
<organism evidence="1 2">
    <name type="scientific">Serratia marcescens</name>
    <dbReference type="NCBI Taxonomy" id="615"/>
    <lineage>
        <taxon>Bacteria</taxon>
        <taxon>Pseudomonadati</taxon>
        <taxon>Pseudomonadota</taxon>
        <taxon>Gammaproteobacteria</taxon>
        <taxon>Enterobacterales</taxon>
        <taxon>Yersiniaceae</taxon>
        <taxon>Serratia</taxon>
    </lineage>
</organism>
<dbReference type="AlphaFoldDB" id="A0A1Q4NU06"/>
<dbReference type="Proteomes" id="UP000185770">
    <property type="component" value="Unassembled WGS sequence"/>
</dbReference>
<evidence type="ECO:0000313" key="2">
    <source>
        <dbReference type="Proteomes" id="UP000185770"/>
    </source>
</evidence>
<reference evidence="1 2" key="1">
    <citation type="submission" date="2016-09" db="EMBL/GenBank/DDBJ databases">
        <title>Serratia marcescens MSU-97 and epiphytic antimycotic-producing bacteria.</title>
        <authorList>
            <person name="Matilla M.A."/>
        </authorList>
    </citation>
    <scope>NUCLEOTIDE SEQUENCE [LARGE SCALE GENOMIC DNA]</scope>
    <source>
        <strain evidence="1 2">MSU-97</strain>
    </source>
</reference>
<sequence>MQGIGRGQKILLALCTALSLIDDVIPLRFPPLSQQLRQISFFAAGLTSDNNFSQHKEKFMAINNA</sequence>
<gene>
    <name evidence="1" type="ORF">BHU62_22990</name>
</gene>
<comment type="caution">
    <text evidence="1">The sequence shown here is derived from an EMBL/GenBank/DDBJ whole genome shotgun (WGS) entry which is preliminary data.</text>
</comment>